<gene>
    <name evidence="1" type="ORF">BDY19DRAFT_941639</name>
</gene>
<sequence length="90" mass="10084">MSIGSGYYILVAGLIVVFIDYSRHISNLLDLKFTRIHAKLCRIGCIVVETLASMSTEKESLCVWYGEHGVCASVTICHLVFISFLMKRVI</sequence>
<dbReference type="EMBL" id="MU274909">
    <property type="protein sequence ID" value="KAI0089949.1"/>
    <property type="molecule type" value="Genomic_DNA"/>
</dbReference>
<dbReference type="Proteomes" id="UP001055072">
    <property type="component" value="Unassembled WGS sequence"/>
</dbReference>
<proteinExistence type="predicted"/>
<name>A0ACB8U758_9APHY</name>
<reference evidence="1" key="1">
    <citation type="journal article" date="2021" name="Environ. Microbiol.">
        <title>Gene family expansions and transcriptome signatures uncover fungal adaptations to wood decay.</title>
        <authorList>
            <person name="Hage H."/>
            <person name="Miyauchi S."/>
            <person name="Viragh M."/>
            <person name="Drula E."/>
            <person name="Min B."/>
            <person name="Chaduli D."/>
            <person name="Navarro D."/>
            <person name="Favel A."/>
            <person name="Norest M."/>
            <person name="Lesage-Meessen L."/>
            <person name="Balint B."/>
            <person name="Merenyi Z."/>
            <person name="de Eugenio L."/>
            <person name="Morin E."/>
            <person name="Martinez A.T."/>
            <person name="Baldrian P."/>
            <person name="Stursova M."/>
            <person name="Martinez M.J."/>
            <person name="Novotny C."/>
            <person name="Magnuson J.K."/>
            <person name="Spatafora J.W."/>
            <person name="Maurice S."/>
            <person name="Pangilinan J."/>
            <person name="Andreopoulos W."/>
            <person name="LaButti K."/>
            <person name="Hundley H."/>
            <person name="Na H."/>
            <person name="Kuo A."/>
            <person name="Barry K."/>
            <person name="Lipzen A."/>
            <person name="Henrissat B."/>
            <person name="Riley R."/>
            <person name="Ahrendt S."/>
            <person name="Nagy L.G."/>
            <person name="Grigoriev I.V."/>
            <person name="Martin F."/>
            <person name="Rosso M.N."/>
        </authorList>
    </citation>
    <scope>NUCLEOTIDE SEQUENCE</scope>
    <source>
        <strain evidence="1">CBS 384.51</strain>
    </source>
</reference>
<comment type="caution">
    <text evidence="1">The sequence shown here is derived from an EMBL/GenBank/DDBJ whole genome shotgun (WGS) entry which is preliminary data.</text>
</comment>
<evidence type="ECO:0000313" key="2">
    <source>
        <dbReference type="Proteomes" id="UP001055072"/>
    </source>
</evidence>
<evidence type="ECO:0000313" key="1">
    <source>
        <dbReference type="EMBL" id="KAI0089949.1"/>
    </source>
</evidence>
<organism evidence="1 2">
    <name type="scientific">Irpex rosettiformis</name>
    <dbReference type="NCBI Taxonomy" id="378272"/>
    <lineage>
        <taxon>Eukaryota</taxon>
        <taxon>Fungi</taxon>
        <taxon>Dikarya</taxon>
        <taxon>Basidiomycota</taxon>
        <taxon>Agaricomycotina</taxon>
        <taxon>Agaricomycetes</taxon>
        <taxon>Polyporales</taxon>
        <taxon>Irpicaceae</taxon>
        <taxon>Irpex</taxon>
    </lineage>
</organism>
<accession>A0ACB8U758</accession>
<protein>
    <submittedName>
        <fullName evidence="1">Uncharacterized protein</fullName>
    </submittedName>
</protein>
<keyword evidence="2" id="KW-1185">Reference proteome</keyword>